<keyword evidence="8 11" id="KW-0812">Transmembrane</keyword>
<evidence type="ECO:0000313" key="13">
    <source>
        <dbReference type="Proteomes" id="UP000288215"/>
    </source>
</evidence>
<comment type="function">
    <text evidence="1 11">Converts cobyric acid to cobinamide by the addition of aminopropanol on the F carboxylic group.</text>
</comment>
<name>A0A3S3RCA4_METS7</name>
<comment type="similarity">
    <text evidence="4 11">Belongs to the CobD/CbiB family.</text>
</comment>
<evidence type="ECO:0000256" key="7">
    <source>
        <dbReference type="ARBA" id="ARBA00022573"/>
    </source>
</evidence>
<evidence type="ECO:0000256" key="11">
    <source>
        <dbReference type="HAMAP-Rule" id="MF_00024"/>
    </source>
</evidence>
<keyword evidence="7 11" id="KW-0169">Cobalamin biosynthesis</keyword>
<gene>
    <name evidence="11" type="primary">cobD</name>
    <name evidence="12" type="ORF">Metus_0411</name>
</gene>
<dbReference type="PANTHER" id="PTHR34308">
    <property type="entry name" value="COBALAMIN BIOSYNTHESIS PROTEIN CBIB"/>
    <property type="match status" value="1"/>
</dbReference>
<evidence type="ECO:0000256" key="3">
    <source>
        <dbReference type="ARBA" id="ARBA00004953"/>
    </source>
</evidence>
<feature type="transmembrane region" description="Helical" evidence="11">
    <location>
        <begin position="160"/>
        <end position="177"/>
    </location>
</feature>
<keyword evidence="10 11" id="KW-0472">Membrane</keyword>
<keyword evidence="9 11" id="KW-1133">Transmembrane helix</keyword>
<reference evidence="12 13" key="1">
    <citation type="submission" date="2018-12" db="EMBL/GenBank/DDBJ databases">
        <title>The complete genome of the methanogenic archaea of the candidate phylum Verstraetearchaeota, obtained from the metagenome of underground thermal water.</title>
        <authorList>
            <person name="Kadnikov V.V."/>
            <person name="Mardanov A.V."/>
            <person name="Beletsky A.V."/>
            <person name="Karnachuk O.V."/>
            <person name="Ravin N.V."/>
        </authorList>
    </citation>
    <scope>NUCLEOTIDE SEQUENCE [LARGE SCALE GENOMIC DNA]</scope>
    <source>
        <strain evidence="12">Ch88</strain>
    </source>
</reference>
<evidence type="ECO:0000256" key="2">
    <source>
        <dbReference type="ARBA" id="ARBA00004651"/>
    </source>
</evidence>
<dbReference type="Pfam" id="PF03186">
    <property type="entry name" value="CobD_Cbib"/>
    <property type="match status" value="1"/>
</dbReference>
<accession>A0A3S3RCA4</accession>
<dbReference type="AlphaFoldDB" id="A0A3S3RCA4"/>
<dbReference type="HAMAP" id="MF_00024">
    <property type="entry name" value="CobD_CbiB"/>
    <property type="match status" value="1"/>
</dbReference>
<dbReference type="PANTHER" id="PTHR34308:SF1">
    <property type="entry name" value="COBALAMIN BIOSYNTHESIS PROTEIN CBIB"/>
    <property type="match status" value="1"/>
</dbReference>
<evidence type="ECO:0000256" key="8">
    <source>
        <dbReference type="ARBA" id="ARBA00022692"/>
    </source>
</evidence>
<evidence type="ECO:0000256" key="6">
    <source>
        <dbReference type="ARBA" id="ARBA00022475"/>
    </source>
</evidence>
<comment type="pathway">
    <text evidence="3 11">Cofactor biosynthesis; adenosylcobalamin biosynthesis.</text>
</comment>
<dbReference type="GO" id="GO:0005886">
    <property type="term" value="C:plasma membrane"/>
    <property type="evidence" value="ECO:0007669"/>
    <property type="project" value="UniProtKB-SubCell"/>
</dbReference>
<evidence type="ECO:0000256" key="9">
    <source>
        <dbReference type="ARBA" id="ARBA00022989"/>
    </source>
</evidence>
<proteinExistence type="inferred from homology"/>
<feature type="transmembrane region" description="Helical" evidence="11">
    <location>
        <begin position="288"/>
        <end position="311"/>
    </location>
</feature>
<organism evidence="12 13">
    <name type="scientific">Methanosuratincola subterraneus</name>
    <dbReference type="NCBI Taxonomy" id="2593994"/>
    <lineage>
        <taxon>Archaea</taxon>
        <taxon>Thermoproteota</taxon>
        <taxon>Methanosuratincolia</taxon>
        <taxon>Candidatus Methanomethylicales</taxon>
        <taxon>Candidatus Methanomethylicaceae</taxon>
        <taxon>Candidatus Methanosuratincola (ex Vanwonterghem et al. 2016)</taxon>
    </lineage>
</organism>
<dbReference type="GO" id="GO:0015420">
    <property type="term" value="F:ABC-type vitamin B12 transporter activity"/>
    <property type="evidence" value="ECO:0007669"/>
    <property type="project" value="UniProtKB-UniRule"/>
</dbReference>
<evidence type="ECO:0000256" key="5">
    <source>
        <dbReference type="ARBA" id="ARBA00016185"/>
    </source>
</evidence>
<keyword evidence="6 11" id="KW-1003">Cell membrane</keyword>
<comment type="caution">
    <text evidence="11">Lacks conserved residue(s) required for the propagation of feature annotation.</text>
</comment>
<evidence type="ECO:0000256" key="10">
    <source>
        <dbReference type="ARBA" id="ARBA00023136"/>
    </source>
</evidence>
<comment type="subcellular location">
    <subcellularLocation>
        <location evidence="2 11">Cell membrane</location>
        <topology evidence="2 11">Multi-pass membrane protein</topology>
    </subcellularLocation>
</comment>
<dbReference type="EMBL" id="RXGA01000002">
    <property type="protein sequence ID" value="RWX73632.1"/>
    <property type="molecule type" value="Genomic_DNA"/>
</dbReference>
<feature type="transmembrane region" description="Helical" evidence="11">
    <location>
        <begin position="54"/>
        <end position="74"/>
    </location>
</feature>
<comment type="caution">
    <text evidence="12">The sequence shown here is derived from an EMBL/GenBank/DDBJ whole genome shotgun (WGS) entry which is preliminary data.</text>
</comment>
<dbReference type="Proteomes" id="UP000288215">
    <property type="component" value="Unassembled WGS sequence"/>
</dbReference>
<sequence length="316" mass="34809">MPALTDSLLTLWLALMIDLLLGEPPGNLHLTVWAGKSIEKLEPSFRKISKDERIGGAAMAISVIAAFVLLAILVTSLSSISWPLHILVSAFFLKMTFALKCMHKHVAPIAKELDSDLDSSRKALSLVVRRDTKVLDRRLVASGAVETVAEGFVDGFISPIFYYCVLGLPGAVAYRVINTLDSMVGYKDERYLRFGQFSARLDTIANYIPSRLTPLIFALSAFLLKQDWRSSIKFCRAYHASTSSINAGWPMSSMAGALRVRLEKPGCYSLGEEIEPLSSEKIRASLRIYAASAILTVLIFSSFLVIGGIIYEAYFV</sequence>
<dbReference type="NCBIfam" id="TIGR00380">
    <property type="entry name" value="cobal_cbiB"/>
    <property type="match status" value="1"/>
</dbReference>
<evidence type="ECO:0000256" key="4">
    <source>
        <dbReference type="ARBA" id="ARBA00006263"/>
    </source>
</evidence>
<dbReference type="GO" id="GO:0009236">
    <property type="term" value="P:cobalamin biosynthetic process"/>
    <property type="evidence" value="ECO:0007669"/>
    <property type="project" value="UniProtKB-UniRule"/>
</dbReference>
<dbReference type="NCBIfam" id="NF002281">
    <property type="entry name" value="PRK01209.2-5"/>
    <property type="match status" value="1"/>
</dbReference>
<evidence type="ECO:0000313" key="12">
    <source>
        <dbReference type="EMBL" id="RWX73632.1"/>
    </source>
</evidence>
<dbReference type="GO" id="GO:0048472">
    <property type="term" value="F:threonine-phosphate decarboxylase activity"/>
    <property type="evidence" value="ECO:0007669"/>
    <property type="project" value="InterPro"/>
</dbReference>
<dbReference type="UniPathway" id="UPA00148"/>
<evidence type="ECO:0000256" key="1">
    <source>
        <dbReference type="ARBA" id="ARBA00003384"/>
    </source>
</evidence>
<protein>
    <recommendedName>
        <fullName evidence="5 11">Probable cobalamin biosynthesis protein CobD</fullName>
    </recommendedName>
</protein>
<dbReference type="InterPro" id="IPR004485">
    <property type="entry name" value="Cobalamin_biosynth_CobD/CbiB"/>
</dbReference>